<dbReference type="EMBL" id="BAABGL010000015">
    <property type="protein sequence ID" value="GAA4392242.1"/>
    <property type="molecule type" value="Genomic_DNA"/>
</dbReference>
<reference evidence="3" key="1">
    <citation type="journal article" date="2019" name="Int. J. Syst. Evol. Microbiol.">
        <title>The Global Catalogue of Microorganisms (GCM) 10K type strain sequencing project: providing services to taxonomists for standard genome sequencing and annotation.</title>
        <authorList>
            <consortium name="The Broad Institute Genomics Platform"/>
            <consortium name="The Broad Institute Genome Sequencing Center for Infectious Disease"/>
            <person name="Wu L."/>
            <person name="Ma J."/>
        </authorList>
    </citation>
    <scope>NUCLEOTIDE SEQUENCE [LARGE SCALE GENOMIC DNA]</scope>
    <source>
        <strain evidence="3">JCM 17808</strain>
    </source>
</reference>
<protein>
    <submittedName>
        <fullName evidence="2">Uncharacterized protein</fullName>
    </submittedName>
</protein>
<dbReference type="RefSeq" id="WP_295690298.1">
    <property type="nucleotide sequence ID" value="NZ_BAABGL010000015.1"/>
</dbReference>
<keyword evidence="1" id="KW-0472">Membrane</keyword>
<keyword evidence="1" id="KW-1133">Transmembrane helix</keyword>
<comment type="caution">
    <text evidence="2">The sequence shown here is derived from an EMBL/GenBank/DDBJ whole genome shotgun (WGS) entry which is preliminary data.</text>
</comment>
<evidence type="ECO:0000313" key="2">
    <source>
        <dbReference type="EMBL" id="GAA4392242.1"/>
    </source>
</evidence>
<evidence type="ECO:0000256" key="1">
    <source>
        <dbReference type="SAM" id="Phobius"/>
    </source>
</evidence>
<dbReference type="Proteomes" id="UP001500642">
    <property type="component" value="Unassembled WGS sequence"/>
</dbReference>
<name>A0ABP8JKR6_9MICO</name>
<evidence type="ECO:0000313" key="3">
    <source>
        <dbReference type="Proteomes" id="UP001500642"/>
    </source>
</evidence>
<accession>A0ABP8JKR6</accession>
<gene>
    <name evidence="2" type="ORF">GCM10023167_20270</name>
</gene>
<feature type="transmembrane region" description="Helical" evidence="1">
    <location>
        <begin position="73"/>
        <end position="92"/>
    </location>
</feature>
<keyword evidence="3" id="KW-1185">Reference proteome</keyword>
<proteinExistence type="predicted"/>
<organism evidence="2 3">
    <name type="scientific">Brevibacterium pityocampae</name>
    <dbReference type="NCBI Taxonomy" id="506594"/>
    <lineage>
        <taxon>Bacteria</taxon>
        <taxon>Bacillati</taxon>
        <taxon>Actinomycetota</taxon>
        <taxon>Actinomycetes</taxon>
        <taxon>Micrococcales</taxon>
        <taxon>Brevibacteriaceae</taxon>
        <taxon>Brevibacterium</taxon>
    </lineage>
</organism>
<sequence>MVRRALPEYRPTGDSRVPTSDTVTPRRFFVLLSVFPFPHPGAWLGLLGWLGVSGVFAVIAFEIGLGPPTHGRLLVLAACVPAAALVCVRGPGLAQGLRVRSSAAMPYRA</sequence>
<keyword evidence="1" id="KW-0812">Transmembrane</keyword>